<organism evidence="1 2">
    <name type="scientific">Dorea formicigenerans ATCC 27755</name>
    <dbReference type="NCBI Taxonomy" id="411461"/>
    <lineage>
        <taxon>Bacteria</taxon>
        <taxon>Bacillati</taxon>
        <taxon>Bacillota</taxon>
        <taxon>Clostridia</taxon>
        <taxon>Lachnospirales</taxon>
        <taxon>Lachnospiraceae</taxon>
        <taxon>Dorea</taxon>
    </lineage>
</organism>
<dbReference type="PaxDb" id="411461-DORFOR_03227"/>
<gene>
    <name evidence="1" type="ORF">DORFOR_03227</name>
</gene>
<dbReference type="AlphaFoldDB" id="B0GAB1"/>
<evidence type="ECO:0000313" key="1">
    <source>
        <dbReference type="EMBL" id="EDR45443.1"/>
    </source>
</evidence>
<reference evidence="1 2" key="2">
    <citation type="submission" date="2007-10" db="EMBL/GenBank/DDBJ databases">
        <authorList>
            <person name="Fulton L."/>
            <person name="Clifton S."/>
            <person name="Fulton B."/>
            <person name="Xu J."/>
            <person name="Minx P."/>
            <person name="Pepin K.H."/>
            <person name="Johnson M."/>
            <person name="Thiruvilangam P."/>
            <person name="Bhonagiri V."/>
            <person name="Nash W.E."/>
            <person name="Wang C."/>
            <person name="Mardis E.R."/>
            <person name="Wilson R.K."/>
        </authorList>
    </citation>
    <scope>NUCLEOTIDE SEQUENCE [LARGE SCALE GENOMIC DNA]</scope>
    <source>
        <strain evidence="1 2">ATCC 27755</strain>
    </source>
</reference>
<reference evidence="1 2" key="1">
    <citation type="submission" date="2007-10" db="EMBL/GenBank/DDBJ databases">
        <title>Draft genome sequence of Dorea formicigenerans(ATCC 27755).</title>
        <authorList>
            <person name="Sudarsanam P."/>
            <person name="Ley R."/>
            <person name="Guruge J."/>
            <person name="Turnbaugh P.J."/>
            <person name="Mahowald M."/>
            <person name="Liep D."/>
            <person name="Gordon J."/>
        </authorList>
    </citation>
    <scope>NUCLEOTIDE SEQUENCE [LARGE SCALE GENOMIC DNA]</scope>
    <source>
        <strain evidence="1 2">ATCC 27755</strain>
    </source>
</reference>
<protein>
    <submittedName>
        <fullName evidence="1">Uncharacterized protein</fullName>
    </submittedName>
</protein>
<sequence length="45" mass="4974">MIFRSHGLLQIKQGTLHFPCAGCRQLPFCGLAIWGHLALQAVPSR</sequence>
<dbReference type="EMBL" id="AAXA02000016">
    <property type="protein sequence ID" value="EDR45443.1"/>
    <property type="molecule type" value="Genomic_DNA"/>
</dbReference>
<proteinExistence type="predicted"/>
<comment type="caution">
    <text evidence="1">The sequence shown here is derived from an EMBL/GenBank/DDBJ whole genome shotgun (WGS) entry which is preliminary data.</text>
</comment>
<accession>B0GAB1</accession>
<dbReference type="Proteomes" id="UP000005359">
    <property type="component" value="Unassembled WGS sequence"/>
</dbReference>
<evidence type="ECO:0000313" key="2">
    <source>
        <dbReference type="Proteomes" id="UP000005359"/>
    </source>
</evidence>
<name>B0GAB1_9FIRM</name>
<dbReference type="STRING" id="411461.DORFOR_03227"/>